<dbReference type="GO" id="GO:0043565">
    <property type="term" value="F:sequence-specific DNA binding"/>
    <property type="evidence" value="ECO:0007669"/>
    <property type="project" value="InterPro"/>
</dbReference>
<feature type="domain" description="HTH araC/xylS-type" evidence="4">
    <location>
        <begin position="149"/>
        <end position="247"/>
    </location>
</feature>
<dbReference type="Proteomes" id="UP000076088">
    <property type="component" value="Chromosome"/>
</dbReference>
<evidence type="ECO:0000313" key="6">
    <source>
        <dbReference type="Proteomes" id="UP000076088"/>
    </source>
</evidence>
<dbReference type="GO" id="GO:0003700">
    <property type="term" value="F:DNA-binding transcription factor activity"/>
    <property type="evidence" value="ECO:0007669"/>
    <property type="project" value="InterPro"/>
</dbReference>
<evidence type="ECO:0000313" key="5">
    <source>
        <dbReference type="EMBL" id="AMU91452.1"/>
    </source>
</evidence>
<evidence type="ECO:0000259" key="4">
    <source>
        <dbReference type="PROSITE" id="PS01124"/>
    </source>
</evidence>
<keyword evidence="6" id="KW-1185">Reference proteome</keyword>
<name>A0AAC9AWV5_SPHMC</name>
<protein>
    <recommendedName>
        <fullName evidence="4">HTH araC/xylS-type domain-containing protein</fullName>
    </recommendedName>
</protein>
<dbReference type="PROSITE" id="PS00041">
    <property type="entry name" value="HTH_ARAC_FAMILY_1"/>
    <property type="match status" value="1"/>
</dbReference>
<dbReference type="SUPFAM" id="SSF46689">
    <property type="entry name" value="Homeodomain-like"/>
    <property type="match status" value="2"/>
</dbReference>
<keyword evidence="1" id="KW-0805">Transcription regulation</keyword>
<evidence type="ECO:0000256" key="3">
    <source>
        <dbReference type="ARBA" id="ARBA00023163"/>
    </source>
</evidence>
<dbReference type="PRINTS" id="PR00032">
    <property type="entry name" value="HTHARAC"/>
</dbReference>
<dbReference type="InterPro" id="IPR018060">
    <property type="entry name" value="HTH_AraC"/>
</dbReference>
<keyword evidence="3" id="KW-0804">Transcription</keyword>
<dbReference type="Pfam" id="PF12833">
    <property type="entry name" value="HTH_18"/>
    <property type="match status" value="1"/>
</dbReference>
<dbReference type="AlphaFoldDB" id="A0AAC9AWV5"/>
<dbReference type="EMBL" id="CP013344">
    <property type="protein sequence ID" value="AMU91452.1"/>
    <property type="molecule type" value="Genomic_DNA"/>
</dbReference>
<dbReference type="RefSeq" id="WP_054731504.1">
    <property type="nucleotide sequence ID" value="NZ_CP009429.1"/>
</dbReference>
<reference evidence="6" key="1">
    <citation type="submission" date="2015-11" db="EMBL/GenBank/DDBJ databases">
        <title>Complete genome sequence of a polyethylene-glycol degrader Sphingopyxis macrogoltabida 203N (NBRC 111659).</title>
        <authorList>
            <person name="Yoshiyuki O."/>
            <person name="Shouta N."/>
            <person name="Nagata Y."/>
            <person name="Numata M."/>
            <person name="Tsuchikane K."/>
            <person name="Hosoyama A."/>
            <person name="Yamazoe A."/>
            <person name="Tsuda M."/>
            <person name="Fujita N."/>
            <person name="Kawai F."/>
        </authorList>
    </citation>
    <scope>NUCLEOTIDE SEQUENCE [LARGE SCALE GENOMIC DNA]</scope>
    <source>
        <strain evidence="6">203N</strain>
    </source>
</reference>
<dbReference type="InterPro" id="IPR018062">
    <property type="entry name" value="HTH_AraC-typ_CS"/>
</dbReference>
<dbReference type="InterPro" id="IPR020449">
    <property type="entry name" value="Tscrpt_reg_AraC-type_HTH"/>
</dbReference>
<dbReference type="PROSITE" id="PS01124">
    <property type="entry name" value="HTH_ARAC_FAMILY_2"/>
    <property type="match status" value="1"/>
</dbReference>
<dbReference type="KEGG" id="smaz:LH19_20220"/>
<accession>A0AAC9AWV5</accession>
<evidence type="ECO:0000256" key="2">
    <source>
        <dbReference type="ARBA" id="ARBA00023125"/>
    </source>
</evidence>
<keyword evidence="2" id="KW-0238">DNA-binding</keyword>
<gene>
    <name evidence="5" type="ORF">ATM17_20765</name>
</gene>
<dbReference type="PANTHER" id="PTHR46796">
    <property type="entry name" value="HTH-TYPE TRANSCRIPTIONAL ACTIVATOR RHAS-RELATED"/>
    <property type="match status" value="1"/>
</dbReference>
<dbReference type="SMART" id="SM00342">
    <property type="entry name" value="HTH_ARAC"/>
    <property type="match status" value="1"/>
</dbReference>
<reference evidence="5 6" key="2">
    <citation type="journal article" date="2016" name="Genome Announc.">
        <title>Complete Genome Sequence of Sphingopyxis macrogoltabida Strain 203N (NBRC 111659), a Polyethylene Glycol Degrader.</title>
        <authorList>
            <person name="Ohtsubo Y."/>
            <person name="Nonoyama S."/>
            <person name="Nagata Y."/>
            <person name="Numata M."/>
            <person name="Tsuchikane K."/>
            <person name="Hosoyama A."/>
            <person name="Yamazoe A."/>
            <person name="Tsuda M."/>
            <person name="Fujita N."/>
            <person name="Kawai F."/>
        </authorList>
    </citation>
    <scope>NUCLEOTIDE SEQUENCE [LARGE SCALE GENOMIC DNA]</scope>
    <source>
        <strain evidence="5 6">203N</strain>
    </source>
</reference>
<dbReference type="InterPro" id="IPR050204">
    <property type="entry name" value="AraC_XylS_family_regulators"/>
</dbReference>
<organism evidence="5 6">
    <name type="scientific">Sphingopyxis macrogoltabida</name>
    <name type="common">Sphingomonas macrogoltabidus</name>
    <dbReference type="NCBI Taxonomy" id="33050"/>
    <lineage>
        <taxon>Bacteria</taxon>
        <taxon>Pseudomonadati</taxon>
        <taxon>Pseudomonadota</taxon>
        <taxon>Alphaproteobacteria</taxon>
        <taxon>Sphingomonadales</taxon>
        <taxon>Sphingomonadaceae</taxon>
        <taxon>Sphingopyxis</taxon>
    </lineage>
</organism>
<evidence type="ECO:0000256" key="1">
    <source>
        <dbReference type="ARBA" id="ARBA00023015"/>
    </source>
</evidence>
<dbReference type="Gene3D" id="1.10.10.60">
    <property type="entry name" value="Homeodomain-like"/>
    <property type="match status" value="2"/>
</dbReference>
<proteinExistence type="predicted"/>
<sequence>MTSKLSVIISPAFTSFVGRGACDPARLPPDAVILGFGDIGEPAVMMLTADDLDGEAQDHLIVFAISRSECLRLFDLLPRADGRWYLPANLRGLGRAVVAVEGEGLVSEMLRVARSMELLCQLFIALQANSMVEVGGVTTLSEQDITRIAAAHQMVNERWQEKLTVGNVARRCGLSKAKLTYGFRELYQCTVPEAVSERRLEHAKRLLAQSDLPISSIGYRCGYMSNASFTRAFARRFGMAPTEMRRLETTA</sequence>
<dbReference type="InterPro" id="IPR009057">
    <property type="entry name" value="Homeodomain-like_sf"/>
</dbReference>